<dbReference type="AlphaFoldDB" id="A0A9W9Z5C9"/>
<reference evidence="1" key="1">
    <citation type="submission" date="2023-01" db="EMBL/GenBank/DDBJ databases">
        <title>Genome assembly of the deep-sea coral Lophelia pertusa.</title>
        <authorList>
            <person name="Herrera S."/>
            <person name="Cordes E."/>
        </authorList>
    </citation>
    <scope>NUCLEOTIDE SEQUENCE</scope>
    <source>
        <strain evidence="1">USNM1676648</strain>
        <tissue evidence="1">Polyp</tissue>
    </source>
</reference>
<dbReference type="EMBL" id="MU826826">
    <property type="protein sequence ID" value="KAJ7375261.1"/>
    <property type="molecule type" value="Genomic_DNA"/>
</dbReference>
<dbReference type="OrthoDB" id="5988190at2759"/>
<organism evidence="1 2">
    <name type="scientific">Desmophyllum pertusum</name>
    <dbReference type="NCBI Taxonomy" id="174260"/>
    <lineage>
        <taxon>Eukaryota</taxon>
        <taxon>Metazoa</taxon>
        <taxon>Cnidaria</taxon>
        <taxon>Anthozoa</taxon>
        <taxon>Hexacorallia</taxon>
        <taxon>Scleractinia</taxon>
        <taxon>Caryophylliina</taxon>
        <taxon>Caryophylliidae</taxon>
        <taxon>Desmophyllum</taxon>
    </lineage>
</organism>
<proteinExistence type="predicted"/>
<name>A0A9W9Z5C9_9CNID</name>
<accession>A0A9W9Z5C9</accession>
<evidence type="ECO:0000313" key="1">
    <source>
        <dbReference type="EMBL" id="KAJ7375261.1"/>
    </source>
</evidence>
<evidence type="ECO:0000313" key="2">
    <source>
        <dbReference type="Proteomes" id="UP001163046"/>
    </source>
</evidence>
<protein>
    <submittedName>
        <fullName evidence="1">Uncharacterized protein</fullName>
    </submittedName>
</protein>
<comment type="caution">
    <text evidence="1">The sequence shown here is derived from an EMBL/GenBank/DDBJ whole genome shotgun (WGS) entry which is preliminary data.</text>
</comment>
<gene>
    <name evidence="1" type="ORF">OS493_002008</name>
</gene>
<sequence>MGLDDCCSFQVRAMDKDGLGKVRFVGAWAISKVLKTARKYVGNNLYTEIAETRAAVSKNVDKIQALESTIIVPYSIISSTSKYPETLHVTEARQYRSHGFVHVSDAYYEFPLELEQRRIECLNSSMLKIHCENLIEVVDVKLKADQKLMRIWMGLFETSGVEVSIV</sequence>
<keyword evidence="2" id="KW-1185">Reference proteome</keyword>
<dbReference type="Proteomes" id="UP001163046">
    <property type="component" value="Unassembled WGS sequence"/>
</dbReference>